<keyword evidence="1" id="KW-0812">Transmembrane</keyword>
<evidence type="ECO:0000313" key="3">
    <source>
        <dbReference type="Proteomes" id="UP001642540"/>
    </source>
</evidence>
<keyword evidence="3" id="KW-1185">Reference proteome</keyword>
<evidence type="ECO:0000313" key="2">
    <source>
        <dbReference type="EMBL" id="CAL8073047.1"/>
    </source>
</evidence>
<feature type="transmembrane region" description="Helical" evidence="1">
    <location>
        <begin position="187"/>
        <end position="205"/>
    </location>
</feature>
<accession>A0ABP1PTE3</accession>
<reference evidence="2 3" key="1">
    <citation type="submission" date="2024-08" db="EMBL/GenBank/DDBJ databases">
        <authorList>
            <person name="Cucini C."/>
            <person name="Frati F."/>
        </authorList>
    </citation>
    <scope>NUCLEOTIDE SEQUENCE [LARGE SCALE GENOMIC DNA]</scope>
</reference>
<gene>
    <name evidence="2" type="ORF">ODALV1_LOCUS2459</name>
</gene>
<keyword evidence="1" id="KW-0472">Membrane</keyword>
<protein>
    <submittedName>
        <fullName evidence="2">Uncharacterized protein</fullName>
    </submittedName>
</protein>
<organism evidence="2 3">
    <name type="scientific">Orchesella dallaii</name>
    <dbReference type="NCBI Taxonomy" id="48710"/>
    <lineage>
        <taxon>Eukaryota</taxon>
        <taxon>Metazoa</taxon>
        <taxon>Ecdysozoa</taxon>
        <taxon>Arthropoda</taxon>
        <taxon>Hexapoda</taxon>
        <taxon>Collembola</taxon>
        <taxon>Entomobryomorpha</taxon>
        <taxon>Entomobryoidea</taxon>
        <taxon>Orchesellidae</taxon>
        <taxon>Orchesellinae</taxon>
        <taxon>Orchesella</taxon>
    </lineage>
</organism>
<evidence type="ECO:0000256" key="1">
    <source>
        <dbReference type="SAM" id="Phobius"/>
    </source>
</evidence>
<comment type="caution">
    <text evidence="2">The sequence shown here is derived from an EMBL/GenBank/DDBJ whole genome shotgun (WGS) entry which is preliminary data.</text>
</comment>
<sequence>MALSDPSHTFHFDTTFQHLHLKKNCEISFFCNAFSLIDSMCTKNVLHRFTTKLHETKGIVEISHIIQVLKDENVIPSHSQQDDEEEGLVSLFEYIYMLVDRIVRDGFVSLACTSTLGELAYAVGELYLGHMEKTNKKSEKTEWKVKAGLWKELSEKFMDLAKYQQKSMRIHHDFQKSNYAPDPRSKTLYGSTFFIIILGFLFLLLRNCKMAEVREFVSLLSK</sequence>
<dbReference type="EMBL" id="CAXLJM020000007">
    <property type="protein sequence ID" value="CAL8073047.1"/>
    <property type="molecule type" value="Genomic_DNA"/>
</dbReference>
<dbReference type="Proteomes" id="UP001642540">
    <property type="component" value="Unassembled WGS sequence"/>
</dbReference>
<name>A0ABP1PTE3_9HEXA</name>
<proteinExistence type="predicted"/>
<keyword evidence="1" id="KW-1133">Transmembrane helix</keyword>